<gene>
    <name evidence="2" type="ORF">MRATA1EN1_LOCUS27559</name>
</gene>
<accession>A0ABN8ZX60</accession>
<dbReference type="Proteomes" id="UP001176941">
    <property type="component" value="Chromosome 8"/>
</dbReference>
<feature type="compositionally biased region" description="Basic residues" evidence="1">
    <location>
        <begin position="201"/>
        <end position="213"/>
    </location>
</feature>
<evidence type="ECO:0000256" key="1">
    <source>
        <dbReference type="SAM" id="MobiDB-lite"/>
    </source>
</evidence>
<name>A0ABN8ZX60_RANTA</name>
<dbReference type="EMBL" id="OX459944">
    <property type="protein sequence ID" value="CAI9178597.1"/>
    <property type="molecule type" value="Genomic_DNA"/>
</dbReference>
<sequence>MGSPTPPRRQTDAAGRASRRGAQLRKSGASGAAQLRRPGTRGAERKARSPRPGAAALWTHMAGGRRPPSLPGPGRTHNLLSLPGGASTARRTVLPSSPRSPTAAEPPGPASGGARRGRQGAEVSRRTRGATPGQPALLRLSGGGSGGALGRRAGRRGSRAEEPICLWQARHAAPPPLRRPALLSPVPSPRARRDPEWTRPGRGRRGPSRRAGRGGREAP</sequence>
<keyword evidence="3" id="KW-1185">Reference proteome</keyword>
<protein>
    <submittedName>
        <fullName evidence="2">Uncharacterized protein</fullName>
    </submittedName>
</protein>
<feature type="compositionally biased region" description="Low complexity" evidence="1">
    <location>
        <begin position="64"/>
        <end position="75"/>
    </location>
</feature>
<feature type="region of interest" description="Disordered" evidence="1">
    <location>
        <begin position="1"/>
        <end position="219"/>
    </location>
</feature>
<evidence type="ECO:0000313" key="3">
    <source>
        <dbReference type="Proteomes" id="UP001176941"/>
    </source>
</evidence>
<proteinExistence type="predicted"/>
<organism evidence="2 3">
    <name type="scientific">Rangifer tarandus platyrhynchus</name>
    <name type="common">Svalbard reindeer</name>
    <dbReference type="NCBI Taxonomy" id="3082113"/>
    <lineage>
        <taxon>Eukaryota</taxon>
        <taxon>Metazoa</taxon>
        <taxon>Chordata</taxon>
        <taxon>Craniata</taxon>
        <taxon>Vertebrata</taxon>
        <taxon>Euteleostomi</taxon>
        <taxon>Mammalia</taxon>
        <taxon>Eutheria</taxon>
        <taxon>Laurasiatheria</taxon>
        <taxon>Artiodactyla</taxon>
        <taxon>Ruminantia</taxon>
        <taxon>Pecora</taxon>
        <taxon>Cervidae</taxon>
        <taxon>Odocoileinae</taxon>
        <taxon>Rangifer</taxon>
    </lineage>
</organism>
<reference evidence="2" key="1">
    <citation type="submission" date="2023-04" db="EMBL/GenBank/DDBJ databases">
        <authorList>
            <consortium name="ELIXIR-Norway"/>
        </authorList>
    </citation>
    <scope>NUCLEOTIDE SEQUENCE [LARGE SCALE GENOMIC DNA]</scope>
</reference>
<evidence type="ECO:0000313" key="2">
    <source>
        <dbReference type="EMBL" id="CAI9178597.1"/>
    </source>
</evidence>